<keyword evidence="4" id="KW-0119">Carbohydrate metabolism</keyword>
<keyword evidence="3 7" id="KW-0378">Hydrolase</keyword>
<evidence type="ECO:0000256" key="6">
    <source>
        <dbReference type="PIRSR" id="PIRSR606710-2"/>
    </source>
</evidence>
<evidence type="ECO:0000256" key="1">
    <source>
        <dbReference type="ARBA" id="ARBA00009865"/>
    </source>
</evidence>
<evidence type="ECO:0000256" key="2">
    <source>
        <dbReference type="ARBA" id="ARBA00022651"/>
    </source>
</evidence>
<dbReference type="InterPro" id="IPR023296">
    <property type="entry name" value="Glyco_hydro_beta-prop_sf"/>
</dbReference>
<evidence type="ECO:0000256" key="5">
    <source>
        <dbReference type="ARBA" id="ARBA00023295"/>
    </source>
</evidence>
<dbReference type="OrthoDB" id="9763933at2"/>
<organism evidence="8 9">
    <name type="scientific">Neolewinella marina</name>
    <dbReference type="NCBI Taxonomy" id="438751"/>
    <lineage>
        <taxon>Bacteria</taxon>
        <taxon>Pseudomonadati</taxon>
        <taxon>Bacteroidota</taxon>
        <taxon>Saprospiria</taxon>
        <taxon>Saprospirales</taxon>
        <taxon>Lewinellaceae</taxon>
        <taxon>Neolewinella</taxon>
    </lineage>
</organism>
<dbReference type="InterPro" id="IPR052176">
    <property type="entry name" value="Glycosyl_Hydrlase_43_Enz"/>
</dbReference>
<comment type="similarity">
    <text evidence="1 7">Belongs to the glycosyl hydrolase 43 family.</text>
</comment>
<evidence type="ECO:0000256" key="7">
    <source>
        <dbReference type="RuleBase" id="RU361187"/>
    </source>
</evidence>
<dbReference type="PANTHER" id="PTHR43772">
    <property type="entry name" value="ENDO-1,4-BETA-XYLANASE"/>
    <property type="match status" value="1"/>
</dbReference>
<feature type="site" description="Important for catalytic activity, responsible for pKa modulation of the active site Glu and correct orientation of both the proton donor and substrate" evidence="6">
    <location>
        <position position="222"/>
    </location>
</feature>
<dbReference type="CDD" id="cd18827">
    <property type="entry name" value="GH43_XlnD-like"/>
    <property type="match status" value="1"/>
</dbReference>
<keyword evidence="9" id="KW-1185">Reference proteome</keyword>
<evidence type="ECO:0000256" key="4">
    <source>
        <dbReference type="ARBA" id="ARBA00023277"/>
    </source>
</evidence>
<gene>
    <name evidence="8" type="ORF">CGL56_05670</name>
</gene>
<dbReference type="SUPFAM" id="SSF75005">
    <property type="entry name" value="Arabinanase/levansucrase/invertase"/>
    <property type="match status" value="1"/>
</dbReference>
<keyword evidence="5 7" id="KW-0326">Glycosidase</keyword>
<dbReference type="Proteomes" id="UP000226437">
    <property type="component" value="Unassembled WGS sequence"/>
</dbReference>
<comment type="caution">
    <text evidence="8">The sequence shown here is derived from an EMBL/GenBank/DDBJ whole genome shotgun (WGS) entry which is preliminary data.</text>
</comment>
<dbReference type="Pfam" id="PF04616">
    <property type="entry name" value="Glyco_hydro_43"/>
    <property type="match status" value="1"/>
</dbReference>
<keyword evidence="2" id="KW-0624">Polysaccharide degradation</keyword>
<evidence type="ECO:0000313" key="8">
    <source>
        <dbReference type="EMBL" id="PHK98949.1"/>
    </source>
</evidence>
<accession>A0A2G0CG48</accession>
<evidence type="ECO:0000256" key="3">
    <source>
        <dbReference type="ARBA" id="ARBA00022801"/>
    </source>
</evidence>
<name>A0A2G0CG48_9BACT</name>
<dbReference type="EMBL" id="PDLO01000002">
    <property type="protein sequence ID" value="PHK98949.1"/>
    <property type="molecule type" value="Genomic_DNA"/>
</dbReference>
<dbReference type="AlphaFoldDB" id="A0A2G0CG48"/>
<dbReference type="GO" id="GO:0045493">
    <property type="term" value="P:xylan catabolic process"/>
    <property type="evidence" value="ECO:0007669"/>
    <property type="project" value="UniProtKB-KW"/>
</dbReference>
<sequence>MPDPADGQTSRRLPQGSRRLVIWGRDGSLTAGFPGWCILLKPPTPSPLFRHLLLPFCCFLLLTTGCQPGTVPASDPSGPATSGNPIFPGWYADPEAVIFGDEYWIFPTYSADYDQQLHLDAFSSPDLVNWTRHDRILDTSIVPWVRQAMWAPAAIEKDGRYYLFFAGNDVQRPSRPGWDPDNDINHHGGIGVAVADHPAGPYRDHVGGPLLDTFYHDAQPIDQFVYRGEDGAHYFYYGGWGHCNVGRLNEDFTGFLPWDDGQLFHDITPENYVEGPFLFRRNGIYYLMWSEGGWTNATYKVAYGMADSPLGPFPRQGTILEADTTIATGAGHNSVIRVPETDDWYMVYHRRPIPNEDRDHRVTCIDRMYFNEDGTIRPVQMTFTGVEARPLSQEQ</sequence>
<reference evidence="8 9" key="1">
    <citation type="submission" date="2017-10" db="EMBL/GenBank/DDBJ databases">
        <title>The draft genome sequence of Lewinella marina KCTC 32374.</title>
        <authorList>
            <person name="Wang K."/>
        </authorList>
    </citation>
    <scope>NUCLEOTIDE SEQUENCE [LARGE SCALE GENOMIC DNA]</scope>
    <source>
        <strain evidence="8 9">MKG-38</strain>
    </source>
</reference>
<proteinExistence type="inferred from homology"/>
<evidence type="ECO:0000313" key="9">
    <source>
        <dbReference type="Proteomes" id="UP000226437"/>
    </source>
</evidence>
<dbReference type="InterPro" id="IPR006710">
    <property type="entry name" value="Glyco_hydro_43"/>
</dbReference>
<dbReference type="GO" id="GO:0004553">
    <property type="term" value="F:hydrolase activity, hydrolyzing O-glycosyl compounds"/>
    <property type="evidence" value="ECO:0007669"/>
    <property type="project" value="InterPro"/>
</dbReference>
<keyword evidence="2" id="KW-0858">Xylan degradation</keyword>
<dbReference type="PANTHER" id="PTHR43772:SF2">
    <property type="entry name" value="PUTATIVE (AFU_ORTHOLOGUE AFUA_2G04480)-RELATED"/>
    <property type="match status" value="1"/>
</dbReference>
<protein>
    <submittedName>
        <fullName evidence="8">Arabinan endo-1,5-alpha-L-arabinosidase</fullName>
    </submittedName>
</protein>
<dbReference type="Gene3D" id="2.115.10.20">
    <property type="entry name" value="Glycosyl hydrolase domain, family 43"/>
    <property type="match status" value="1"/>
</dbReference>